<protein>
    <submittedName>
        <fullName evidence="1">Uncharacterized protein</fullName>
    </submittedName>
</protein>
<dbReference type="VEuPathDB" id="FungiDB:CHGG_03441"/>
<dbReference type="InParanoid" id="Q2H8L3"/>
<accession>Q2H8L3</accession>
<evidence type="ECO:0000313" key="2">
    <source>
        <dbReference type="Proteomes" id="UP000001056"/>
    </source>
</evidence>
<reference evidence="2" key="1">
    <citation type="journal article" date="2015" name="Genome Announc.">
        <title>Draft genome sequence of the cellulolytic fungus Chaetomium globosum.</title>
        <authorList>
            <person name="Cuomo C.A."/>
            <person name="Untereiner W.A."/>
            <person name="Ma L.-J."/>
            <person name="Grabherr M."/>
            <person name="Birren B.W."/>
        </authorList>
    </citation>
    <scope>NUCLEOTIDE SEQUENCE [LARGE SCALE GENOMIC DNA]</scope>
    <source>
        <strain evidence="2">ATCC 6205 / CBS 148.51 / DSM 1962 / NBRC 6347 / NRRL 1970</strain>
    </source>
</reference>
<dbReference type="Proteomes" id="UP000001056">
    <property type="component" value="Unassembled WGS sequence"/>
</dbReference>
<dbReference type="EMBL" id="CH408030">
    <property type="protein sequence ID" value="EAQ91506.1"/>
    <property type="molecule type" value="Genomic_DNA"/>
</dbReference>
<name>Q2H8L3_CHAGB</name>
<proteinExistence type="predicted"/>
<organism evidence="1 2">
    <name type="scientific">Chaetomium globosum (strain ATCC 6205 / CBS 148.51 / DSM 1962 / NBRC 6347 / NRRL 1970)</name>
    <name type="common">Soil fungus</name>
    <dbReference type="NCBI Taxonomy" id="306901"/>
    <lineage>
        <taxon>Eukaryota</taxon>
        <taxon>Fungi</taxon>
        <taxon>Dikarya</taxon>
        <taxon>Ascomycota</taxon>
        <taxon>Pezizomycotina</taxon>
        <taxon>Sordariomycetes</taxon>
        <taxon>Sordariomycetidae</taxon>
        <taxon>Sordariales</taxon>
        <taxon>Chaetomiaceae</taxon>
        <taxon>Chaetomium</taxon>
    </lineage>
</organism>
<dbReference type="GeneID" id="4389473"/>
<evidence type="ECO:0000313" key="1">
    <source>
        <dbReference type="EMBL" id="EAQ91506.1"/>
    </source>
</evidence>
<dbReference type="RefSeq" id="XP_001229957.1">
    <property type="nucleotide sequence ID" value="XM_001229956.1"/>
</dbReference>
<keyword evidence="2" id="KW-1185">Reference proteome</keyword>
<sequence length="67" mass="7226">MAVNAVLSMLKGCVLGGLNLRWNTQASLPRSQRLPNTRPLIGTLRFMSSAMHTSGTIVSAWLSLPVC</sequence>
<dbReference type="AlphaFoldDB" id="Q2H8L3"/>
<dbReference type="HOGENOM" id="CLU_2812118_0_0_1"/>
<gene>
    <name evidence="1" type="ORF">CHGG_03441</name>
</gene>